<dbReference type="Pfam" id="PF01545">
    <property type="entry name" value="Cation_efflux"/>
    <property type="match status" value="1"/>
</dbReference>
<dbReference type="GO" id="GO:0015341">
    <property type="term" value="F:zinc efflux antiporter activity"/>
    <property type="evidence" value="ECO:0007669"/>
    <property type="project" value="TreeGrafter"/>
</dbReference>
<dbReference type="InterPro" id="IPR002524">
    <property type="entry name" value="Cation_efflux"/>
</dbReference>
<evidence type="ECO:0000256" key="2">
    <source>
        <dbReference type="ARBA" id="ARBA00008114"/>
    </source>
</evidence>
<feature type="transmembrane region" description="Helical" evidence="7">
    <location>
        <begin position="176"/>
        <end position="194"/>
    </location>
</feature>
<dbReference type="GO" id="GO:0015093">
    <property type="term" value="F:ferrous iron transmembrane transporter activity"/>
    <property type="evidence" value="ECO:0007669"/>
    <property type="project" value="TreeGrafter"/>
</dbReference>
<feature type="transmembrane region" description="Helical" evidence="7">
    <location>
        <begin position="7"/>
        <end position="28"/>
    </location>
</feature>
<keyword evidence="11" id="KW-1185">Reference proteome</keyword>
<evidence type="ECO:0000259" key="9">
    <source>
        <dbReference type="Pfam" id="PF16916"/>
    </source>
</evidence>
<keyword evidence="4 7" id="KW-0812">Transmembrane</keyword>
<keyword evidence="6 7" id="KW-0472">Membrane</keyword>
<comment type="subcellular location">
    <subcellularLocation>
        <location evidence="1">Membrane</location>
        <topology evidence="1">Multi-pass membrane protein</topology>
    </subcellularLocation>
</comment>
<feature type="transmembrane region" description="Helical" evidence="7">
    <location>
        <begin position="76"/>
        <end position="97"/>
    </location>
</feature>
<dbReference type="Gene3D" id="3.30.70.1350">
    <property type="entry name" value="Cation efflux protein, cytoplasmic domain"/>
    <property type="match status" value="1"/>
</dbReference>
<dbReference type="InterPro" id="IPR027470">
    <property type="entry name" value="Cation_efflux_CTD"/>
</dbReference>
<dbReference type="InterPro" id="IPR027469">
    <property type="entry name" value="Cation_efflux_TMD_sf"/>
</dbReference>
<dbReference type="InterPro" id="IPR050291">
    <property type="entry name" value="CDF_Transporter"/>
</dbReference>
<feature type="transmembrane region" description="Helical" evidence="7">
    <location>
        <begin position="151"/>
        <end position="170"/>
    </location>
</feature>
<dbReference type="Proteomes" id="UP001150924">
    <property type="component" value="Unassembled WGS sequence"/>
</dbReference>
<dbReference type="InterPro" id="IPR058533">
    <property type="entry name" value="Cation_efflux_TM"/>
</dbReference>
<evidence type="ECO:0000313" key="10">
    <source>
        <dbReference type="EMBL" id="MCY1009491.1"/>
    </source>
</evidence>
<evidence type="ECO:0000256" key="3">
    <source>
        <dbReference type="ARBA" id="ARBA00022448"/>
    </source>
</evidence>
<dbReference type="SUPFAM" id="SSF161111">
    <property type="entry name" value="Cation efflux protein transmembrane domain-like"/>
    <property type="match status" value="1"/>
</dbReference>
<feature type="domain" description="Cation efflux protein cytoplasmic" evidence="9">
    <location>
        <begin position="207"/>
        <end position="282"/>
    </location>
</feature>
<dbReference type="NCBIfam" id="TIGR01297">
    <property type="entry name" value="CDF"/>
    <property type="match status" value="1"/>
</dbReference>
<dbReference type="InterPro" id="IPR036837">
    <property type="entry name" value="Cation_efflux_CTD_sf"/>
</dbReference>
<evidence type="ECO:0000256" key="6">
    <source>
        <dbReference type="ARBA" id="ARBA00023136"/>
    </source>
</evidence>
<protein>
    <submittedName>
        <fullName evidence="10">Cation diffusion facilitator family transporter</fullName>
    </submittedName>
</protein>
<feature type="domain" description="Cation efflux protein transmembrane" evidence="8">
    <location>
        <begin position="9"/>
        <end position="202"/>
    </location>
</feature>
<dbReference type="SUPFAM" id="SSF160240">
    <property type="entry name" value="Cation efflux protein cytoplasmic domain-like"/>
    <property type="match status" value="1"/>
</dbReference>
<dbReference type="AlphaFoldDB" id="A0A9X3IZG2"/>
<evidence type="ECO:0000313" key="11">
    <source>
        <dbReference type="Proteomes" id="UP001150924"/>
    </source>
</evidence>
<comment type="similarity">
    <text evidence="2">Belongs to the cation diffusion facilitator (CDF) transporter (TC 2.A.4) family.</text>
</comment>
<reference evidence="10" key="1">
    <citation type="submission" date="2022-11" db="EMBL/GenBank/DDBJ databases">
        <title>Minimal conservation of predation-associated metabolite biosynthetic gene clusters underscores biosynthetic potential of Myxococcota including descriptions for ten novel species: Archangium lansinium sp. nov., Myxococcus landrumus sp. nov., Nannocystis bai.</title>
        <authorList>
            <person name="Ahearne A."/>
            <person name="Stevens C."/>
            <person name="Phillips K."/>
        </authorList>
    </citation>
    <scope>NUCLEOTIDE SEQUENCE</scope>
    <source>
        <strain evidence="10">Na p29</strain>
    </source>
</reference>
<keyword evidence="5 7" id="KW-1133">Transmembrane helix</keyword>
<evidence type="ECO:0000256" key="4">
    <source>
        <dbReference type="ARBA" id="ARBA00022692"/>
    </source>
</evidence>
<dbReference type="PANTHER" id="PTHR43840">
    <property type="entry name" value="MITOCHONDRIAL METAL TRANSPORTER 1-RELATED"/>
    <property type="match status" value="1"/>
</dbReference>
<dbReference type="Pfam" id="PF16916">
    <property type="entry name" value="ZT_dimer"/>
    <property type="match status" value="1"/>
</dbReference>
<feature type="transmembrane region" description="Helical" evidence="7">
    <location>
        <begin position="109"/>
        <end position="130"/>
    </location>
</feature>
<accession>A0A9X3IZG2</accession>
<evidence type="ECO:0000259" key="8">
    <source>
        <dbReference type="Pfam" id="PF01545"/>
    </source>
</evidence>
<dbReference type="GO" id="GO:0006882">
    <property type="term" value="P:intracellular zinc ion homeostasis"/>
    <property type="evidence" value="ECO:0007669"/>
    <property type="project" value="TreeGrafter"/>
</dbReference>
<evidence type="ECO:0000256" key="5">
    <source>
        <dbReference type="ARBA" id="ARBA00022989"/>
    </source>
</evidence>
<keyword evidence="3" id="KW-0813">Transport</keyword>
<evidence type="ECO:0000256" key="1">
    <source>
        <dbReference type="ARBA" id="ARBA00004141"/>
    </source>
</evidence>
<proteinExistence type="inferred from homology"/>
<gene>
    <name evidence="10" type="ORF">OV079_28785</name>
</gene>
<dbReference type="GO" id="GO:0005886">
    <property type="term" value="C:plasma membrane"/>
    <property type="evidence" value="ECO:0007669"/>
    <property type="project" value="TreeGrafter"/>
</dbReference>
<comment type="caution">
    <text evidence="10">The sequence shown here is derived from an EMBL/GenBank/DDBJ whole genome shotgun (WGS) entry which is preliminary data.</text>
</comment>
<organism evidence="10 11">
    <name type="scientific">Nannocystis pusilla</name>
    <dbReference type="NCBI Taxonomy" id="889268"/>
    <lineage>
        <taxon>Bacteria</taxon>
        <taxon>Pseudomonadati</taxon>
        <taxon>Myxococcota</taxon>
        <taxon>Polyangia</taxon>
        <taxon>Nannocystales</taxon>
        <taxon>Nannocystaceae</taxon>
        <taxon>Nannocystis</taxon>
    </lineage>
</organism>
<evidence type="ECO:0000256" key="7">
    <source>
        <dbReference type="SAM" id="Phobius"/>
    </source>
</evidence>
<dbReference type="PANTHER" id="PTHR43840:SF15">
    <property type="entry name" value="MITOCHONDRIAL METAL TRANSPORTER 1-RELATED"/>
    <property type="match status" value="1"/>
</dbReference>
<dbReference type="Gene3D" id="1.20.1510.10">
    <property type="entry name" value="Cation efflux protein transmembrane domain"/>
    <property type="match status" value="1"/>
</dbReference>
<dbReference type="RefSeq" id="WP_267772158.1">
    <property type="nucleotide sequence ID" value="NZ_JAPNKE010000002.1"/>
</dbReference>
<dbReference type="EMBL" id="JAPNKE010000002">
    <property type="protein sequence ID" value="MCY1009491.1"/>
    <property type="molecule type" value="Genomic_DNA"/>
</dbReference>
<sequence>MKREVRAVQVAMANAIVGAVAKFAAGIASGSMALLSSAADSLGDLFVSAANIVVLRVSHRAPDAAYNYGHAKIEGLGAMFEGGFICAAGGFIIYQAIARAIAGETGHDSFLGIVVMLPLLGLTLATVAYLRRVARETGSLVLKADALHYTVDIWTNLGVLATLILVELTGEPRIDTVVSIALALYLMYSATTIIREGFDVIMDRSLDPALVVELRQLLIACDKIESFHDFKTRGGKLPVVDFHVVVDPDMTTRAAHDLFLELQAGVRAIVGPATKVLVHVDPAPRESRSGWLH</sequence>
<name>A0A9X3IZG2_9BACT</name>
<dbReference type="GO" id="GO:0015086">
    <property type="term" value="F:cadmium ion transmembrane transporter activity"/>
    <property type="evidence" value="ECO:0007669"/>
    <property type="project" value="TreeGrafter"/>
</dbReference>